<keyword evidence="1" id="KW-1133">Transmembrane helix</keyword>
<comment type="caution">
    <text evidence="3">The sequence shown here is derived from an EMBL/GenBank/DDBJ whole genome shotgun (WGS) entry which is preliminary data.</text>
</comment>
<organism evidence="3 4">
    <name type="scientific">Levilactobacillus spicheri</name>
    <dbReference type="NCBI Taxonomy" id="216463"/>
    <lineage>
        <taxon>Bacteria</taxon>
        <taxon>Bacillati</taxon>
        <taxon>Bacillota</taxon>
        <taxon>Bacilli</taxon>
        <taxon>Lactobacillales</taxon>
        <taxon>Lactobacillaceae</taxon>
        <taxon>Levilactobacillus</taxon>
    </lineage>
</organism>
<keyword evidence="1" id="KW-0812">Transmembrane</keyword>
<reference evidence="3 4" key="1">
    <citation type="submission" date="2015-03" db="EMBL/GenBank/DDBJ databases">
        <authorList>
            <person name="Zheng J."/>
            <person name="Ganezle M."/>
        </authorList>
    </citation>
    <scope>NUCLEOTIDE SEQUENCE [LARGE SCALE GENOMIC DNA]</scope>
    <source>
        <strain evidence="3 4">LP38</strain>
    </source>
</reference>
<proteinExistence type="predicted"/>
<feature type="transmembrane region" description="Helical" evidence="1">
    <location>
        <begin position="42"/>
        <end position="59"/>
    </location>
</feature>
<evidence type="ECO:0000313" key="4">
    <source>
        <dbReference type="Proteomes" id="UP000033491"/>
    </source>
</evidence>
<dbReference type="AlphaFoldDB" id="A0A0F3RUG5"/>
<evidence type="ECO:0000256" key="1">
    <source>
        <dbReference type="SAM" id="Phobius"/>
    </source>
</evidence>
<gene>
    <name evidence="2" type="ORF">LSP04_12260</name>
    <name evidence="3" type="ORF">VC81_01910</name>
</gene>
<dbReference type="EMBL" id="BJZI01000014">
    <property type="protein sequence ID" value="GEO66807.1"/>
    <property type="molecule type" value="Genomic_DNA"/>
</dbReference>
<dbReference type="PATRIC" id="fig|216463.3.peg.2183"/>
<dbReference type="Proteomes" id="UP000033491">
    <property type="component" value="Unassembled WGS sequence"/>
</dbReference>
<dbReference type="Proteomes" id="UP000321691">
    <property type="component" value="Unassembled WGS sequence"/>
</dbReference>
<dbReference type="EMBL" id="JZCR01000005">
    <property type="protein sequence ID" value="KJW13673.1"/>
    <property type="molecule type" value="Genomic_DNA"/>
</dbReference>
<protein>
    <submittedName>
        <fullName evidence="3">Uncharacterized protein</fullName>
    </submittedName>
</protein>
<dbReference type="RefSeq" id="WP_045806463.1">
    <property type="nucleotide sequence ID" value="NZ_BJZI01000014.1"/>
</dbReference>
<keyword evidence="1" id="KW-0472">Membrane</keyword>
<sequence>MHNKIAGFATFCGWLSDGLFVLLTALVPTADATVAGHLTGRPLALLFFLGAAAASTWALCTSVQALGRWTLANGLSLMLIILGILLNPLTAPARAYLWLLVLTSCLEVGLVGRLWDQPTNPA</sequence>
<reference evidence="2 5" key="2">
    <citation type="submission" date="2019-07" db="EMBL/GenBank/DDBJ databases">
        <title>Whole genome shotgun sequence of Lactobacillus spicheri NBRC 107155.</title>
        <authorList>
            <person name="Hosoyama A."/>
            <person name="Uohara A."/>
            <person name="Ohji S."/>
            <person name="Ichikawa N."/>
        </authorList>
    </citation>
    <scope>NUCLEOTIDE SEQUENCE [LARGE SCALE GENOMIC DNA]</scope>
    <source>
        <strain evidence="2 5">NBRC 107155</strain>
    </source>
</reference>
<evidence type="ECO:0000313" key="3">
    <source>
        <dbReference type="EMBL" id="KJW13673.1"/>
    </source>
</evidence>
<evidence type="ECO:0000313" key="5">
    <source>
        <dbReference type="Proteomes" id="UP000321691"/>
    </source>
</evidence>
<name>A0A0F3RUG5_9LACO</name>
<keyword evidence="5" id="KW-1185">Reference proteome</keyword>
<evidence type="ECO:0000313" key="2">
    <source>
        <dbReference type="EMBL" id="GEO66807.1"/>
    </source>
</evidence>
<feature type="transmembrane region" description="Helical" evidence="1">
    <location>
        <begin position="71"/>
        <end position="89"/>
    </location>
</feature>
<accession>A0A0F3RUG5</accession>